<accession>A0A173XYW6</accession>
<gene>
    <name evidence="2" type="ORF">ERS852423_00832</name>
</gene>
<feature type="signal peptide" evidence="1">
    <location>
        <begin position="1"/>
        <end position="25"/>
    </location>
</feature>
<dbReference type="RefSeq" id="WP_055180776.1">
    <property type="nucleotide sequence ID" value="NZ_CABIWY010000002.1"/>
</dbReference>
<proteinExistence type="predicted"/>
<evidence type="ECO:0000313" key="2">
    <source>
        <dbReference type="EMBL" id="CUN55648.1"/>
    </source>
</evidence>
<evidence type="ECO:0000256" key="1">
    <source>
        <dbReference type="SAM" id="SignalP"/>
    </source>
</evidence>
<reference evidence="2 3" key="1">
    <citation type="submission" date="2015-09" db="EMBL/GenBank/DDBJ databases">
        <authorList>
            <consortium name="Pathogen Informatics"/>
        </authorList>
    </citation>
    <scope>NUCLEOTIDE SEQUENCE [LARGE SCALE GENOMIC DNA]</scope>
    <source>
        <strain evidence="2 3">2789STDY5608866</strain>
    </source>
</reference>
<name>A0A173XYW6_9FIRM</name>
<protein>
    <submittedName>
        <fullName evidence="2">Uncharacterized protein</fullName>
    </submittedName>
</protein>
<organism evidence="2 3">
    <name type="scientific">Dorea longicatena</name>
    <dbReference type="NCBI Taxonomy" id="88431"/>
    <lineage>
        <taxon>Bacteria</taxon>
        <taxon>Bacillati</taxon>
        <taxon>Bacillota</taxon>
        <taxon>Clostridia</taxon>
        <taxon>Lachnospirales</taxon>
        <taxon>Lachnospiraceae</taxon>
        <taxon>Dorea</taxon>
    </lineage>
</organism>
<dbReference type="Gene3D" id="2.60.120.200">
    <property type="match status" value="1"/>
</dbReference>
<evidence type="ECO:0000313" key="3">
    <source>
        <dbReference type="Proteomes" id="UP000095439"/>
    </source>
</evidence>
<feature type="chain" id="PRO_5008015784" evidence="1">
    <location>
        <begin position="26"/>
        <end position="92"/>
    </location>
</feature>
<dbReference type="AlphaFoldDB" id="A0A173XYW6"/>
<dbReference type="SUPFAM" id="SSF49899">
    <property type="entry name" value="Concanavalin A-like lectins/glucanases"/>
    <property type="match status" value="1"/>
</dbReference>
<dbReference type="InterPro" id="IPR013320">
    <property type="entry name" value="ConA-like_dom_sf"/>
</dbReference>
<sequence>MNRKKLIAFSLSLAMTVVPVTPAAAAGAEQNTEGLQNAVLDLGFENSLEDSSGKGNNGTLSSGEAEYVDGVVGKGLKMNGSSYVNLGNSTDL</sequence>
<dbReference type="Proteomes" id="UP000095439">
    <property type="component" value="Unassembled WGS sequence"/>
</dbReference>
<keyword evidence="1" id="KW-0732">Signal</keyword>
<dbReference type="EMBL" id="CYYY01000002">
    <property type="protein sequence ID" value="CUN55648.1"/>
    <property type="molecule type" value="Genomic_DNA"/>
</dbReference>